<name>A0A645F7Z4_9ZZZZ</name>
<comment type="caution">
    <text evidence="1">The sequence shown here is derived from an EMBL/GenBank/DDBJ whole genome shotgun (WGS) entry which is preliminary data.</text>
</comment>
<gene>
    <name evidence="1" type="ORF">SDC9_157773</name>
</gene>
<dbReference type="SUPFAM" id="SSF51445">
    <property type="entry name" value="(Trans)glycosidases"/>
    <property type="match status" value="1"/>
</dbReference>
<organism evidence="1">
    <name type="scientific">bioreactor metagenome</name>
    <dbReference type="NCBI Taxonomy" id="1076179"/>
    <lineage>
        <taxon>unclassified sequences</taxon>
        <taxon>metagenomes</taxon>
        <taxon>ecological metagenomes</taxon>
    </lineage>
</organism>
<dbReference type="InterPro" id="IPR017853">
    <property type="entry name" value="GH"/>
</dbReference>
<protein>
    <recommendedName>
        <fullName evidence="2">Glycoside hydrolase family 42 N-terminal domain-containing protein</fullName>
    </recommendedName>
</protein>
<proteinExistence type="predicted"/>
<evidence type="ECO:0000313" key="1">
    <source>
        <dbReference type="EMBL" id="MPN10478.1"/>
    </source>
</evidence>
<accession>A0A645F7Z4</accession>
<dbReference type="EMBL" id="VSSQ01056638">
    <property type="protein sequence ID" value="MPN10478.1"/>
    <property type="molecule type" value="Genomic_DNA"/>
</dbReference>
<reference evidence="1" key="1">
    <citation type="submission" date="2019-08" db="EMBL/GenBank/DDBJ databases">
        <authorList>
            <person name="Kucharzyk K."/>
            <person name="Murdoch R.W."/>
            <person name="Higgins S."/>
            <person name="Loffler F."/>
        </authorList>
    </citation>
    <scope>NUCLEOTIDE SEQUENCE</scope>
</reference>
<dbReference type="Gene3D" id="3.20.20.80">
    <property type="entry name" value="Glycosidases"/>
    <property type="match status" value="1"/>
</dbReference>
<evidence type="ECO:0008006" key="2">
    <source>
        <dbReference type="Google" id="ProtNLM"/>
    </source>
</evidence>
<dbReference type="AlphaFoldDB" id="A0A645F7Z4"/>
<sequence length="162" mass="17754">MRWAWISSPDVIAGLENFDVFSINCYALDPTDMLDQTAALGVDRPVIIGEFHHGALDAGLTATGLKGVTSQEERGIAFSHYCQRAASHPLGVGCHYFQCYDQFPLGRFDGENYNIGLFDTCFKPHEGLVRGTQACAGALYPLRLGLTKPEGRLPQTIPMIAY</sequence>